<evidence type="ECO:0000256" key="2">
    <source>
        <dbReference type="ARBA" id="ARBA00022603"/>
    </source>
</evidence>
<dbReference type="GO" id="GO:0006235">
    <property type="term" value="P:dTTP biosynthetic process"/>
    <property type="evidence" value="ECO:0007669"/>
    <property type="project" value="InterPro"/>
</dbReference>
<dbReference type="GO" id="GO:0032259">
    <property type="term" value="P:methylation"/>
    <property type="evidence" value="ECO:0007669"/>
    <property type="project" value="UniProtKB-KW"/>
</dbReference>
<dbReference type="InterPro" id="IPR036926">
    <property type="entry name" value="Thymidate_synth/dCMP_Mease_sf"/>
</dbReference>
<dbReference type="InterPro" id="IPR023451">
    <property type="entry name" value="Thymidate_synth/dCMP_Mease_dom"/>
</dbReference>
<dbReference type="AlphaFoldDB" id="A0A7J2U207"/>
<evidence type="ECO:0000313" key="5">
    <source>
        <dbReference type="EMBL" id="HEM66824.1"/>
    </source>
</evidence>
<dbReference type="PANTHER" id="PTHR11548:SF1">
    <property type="entry name" value="THYMIDYLATE SYNTHASE 1"/>
    <property type="match status" value="1"/>
</dbReference>
<accession>A0A7J2U207</accession>
<comment type="caution">
    <text evidence="5">The sequence shown here is derived from an EMBL/GenBank/DDBJ whole genome shotgun (WGS) entry which is preliminary data.</text>
</comment>
<dbReference type="EMBL" id="DSEU01000030">
    <property type="protein sequence ID" value="HEM66824.1"/>
    <property type="molecule type" value="Genomic_DNA"/>
</dbReference>
<name>A0A7J2U207_9CREN</name>
<dbReference type="InterPro" id="IPR045097">
    <property type="entry name" value="Thymidate_synth/dCMP_Mease"/>
</dbReference>
<dbReference type="Pfam" id="PF00303">
    <property type="entry name" value="Thymidylat_synt"/>
    <property type="match status" value="1"/>
</dbReference>
<dbReference type="CDD" id="cd00351">
    <property type="entry name" value="TS_Pyrimidine_HMase"/>
    <property type="match status" value="1"/>
</dbReference>
<evidence type="ECO:0000256" key="1">
    <source>
        <dbReference type="ARBA" id="ARBA00022490"/>
    </source>
</evidence>
<dbReference type="GO" id="GO:0004799">
    <property type="term" value="F:thymidylate synthase activity"/>
    <property type="evidence" value="ECO:0007669"/>
    <property type="project" value="InterPro"/>
</dbReference>
<proteinExistence type="predicted"/>
<reference evidence="5" key="1">
    <citation type="journal article" date="2020" name="mSystems">
        <title>Genome- and Community-Level Interaction Insights into Carbon Utilization and Element Cycling Functions of Hydrothermarchaeota in Hydrothermal Sediment.</title>
        <authorList>
            <person name="Zhou Z."/>
            <person name="Liu Y."/>
            <person name="Xu W."/>
            <person name="Pan J."/>
            <person name="Luo Z.H."/>
            <person name="Li M."/>
        </authorList>
    </citation>
    <scope>NUCLEOTIDE SEQUENCE [LARGE SCALE GENOMIC DNA]</scope>
    <source>
        <strain evidence="5">SpSt-125</strain>
    </source>
</reference>
<sequence>MSTTQIVYVVAKTLPEAWERSLVVLRETGVIIDTEYNEKSIDAPAVIIVEEPFAEPRIHLKGIVAGSLKGLLDYVDEVVKGIHDYLVEKVGYTYHERLFSYRLPDNTVVNQIVRVVEKLRKVPYTRRAQAITWQPWKDLETEHPPCLQRMWFRVVNGKLVMHTHMRSNDALKAAYMNMYAFTELQKYVAQQLGVKVGRYIHIADSYHVYERDWKWFKTFVEQIESGESKKRWRTTEEYMKMVQATERKTQSI</sequence>
<keyword evidence="1" id="KW-0963">Cytoplasm</keyword>
<dbReference type="PIRSF" id="PIRSF036752">
    <property type="entry name" value="TSase_MJ051"/>
    <property type="match status" value="1"/>
</dbReference>
<protein>
    <recommendedName>
        <fullName evidence="4">Thymidylate synthase/dCMP hydroxymethylase domain-containing protein</fullName>
    </recommendedName>
</protein>
<dbReference type="GO" id="GO:0005829">
    <property type="term" value="C:cytosol"/>
    <property type="evidence" value="ECO:0007669"/>
    <property type="project" value="TreeGrafter"/>
</dbReference>
<dbReference type="GO" id="GO:0006231">
    <property type="term" value="P:dTMP biosynthetic process"/>
    <property type="evidence" value="ECO:0007669"/>
    <property type="project" value="TreeGrafter"/>
</dbReference>
<gene>
    <name evidence="5" type="ORF">ENO26_04545</name>
</gene>
<dbReference type="Gene3D" id="3.30.572.10">
    <property type="entry name" value="Thymidylate synthase/dCMP hydroxymethylase domain"/>
    <property type="match status" value="1"/>
</dbReference>
<evidence type="ECO:0000256" key="3">
    <source>
        <dbReference type="ARBA" id="ARBA00022679"/>
    </source>
</evidence>
<keyword evidence="3" id="KW-0808">Transferase</keyword>
<keyword evidence="2" id="KW-0489">Methyltransferase</keyword>
<evidence type="ECO:0000259" key="4">
    <source>
        <dbReference type="Pfam" id="PF00303"/>
    </source>
</evidence>
<organism evidence="5">
    <name type="scientific">Ignisphaera aggregans</name>
    <dbReference type="NCBI Taxonomy" id="334771"/>
    <lineage>
        <taxon>Archaea</taxon>
        <taxon>Thermoproteota</taxon>
        <taxon>Thermoprotei</taxon>
        <taxon>Desulfurococcales</taxon>
        <taxon>Desulfurococcaceae</taxon>
        <taxon>Ignisphaera</taxon>
    </lineage>
</organism>
<dbReference type="SUPFAM" id="SSF55831">
    <property type="entry name" value="Thymidylate synthase/dCMP hydroxymethylase"/>
    <property type="match status" value="1"/>
</dbReference>
<dbReference type="InterPro" id="IPR014620">
    <property type="entry name" value="Thymidylate_synthase_arc"/>
</dbReference>
<feature type="domain" description="Thymidylate synthase/dCMP hydroxymethylase" evidence="4">
    <location>
        <begin position="88"/>
        <end position="222"/>
    </location>
</feature>
<dbReference type="PANTHER" id="PTHR11548">
    <property type="entry name" value="THYMIDYLATE SYNTHASE 1"/>
    <property type="match status" value="1"/>
</dbReference>